<evidence type="ECO:0000313" key="1">
    <source>
        <dbReference type="EMBL" id="GBG06852.1"/>
    </source>
</evidence>
<evidence type="ECO:0000313" key="2">
    <source>
        <dbReference type="Proteomes" id="UP000245202"/>
    </source>
</evidence>
<organism evidence="1 2">
    <name type="scientific">Paenibacillus agaridevorans</name>
    <dbReference type="NCBI Taxonomy" id="171404"/>
    <lineage>
        <taxon>Bacteria</taxon>
        <taxon>Bacillati</taxon>
        <taxon>Bacillota</taxon>
        <taxon>Bacilli</taxon>
        <taxon>Bacillales</taxon>
        <taxon>Paenibacillaceae</taxon>
        <taxon>Paenibacillus</taxon>
    </lineage>
</organism>
<dbReference type="AlphaFoldDB" id="A0A2R5EJR3"/>
<protein>
    <recommendedName>
        <fullName evidence="3">Phage tail protein</fullName>
    </recommendedName>
</protein>
<proteinExistence type="predicted"/>
<dbReference type="NCBIfam" id="TIGR02242">
    <property type="entry name" value="tail_TIGR02242"/>
    <property type="match status" value="1"/>
</dbReference>
<accession>A0A2R5EJR3</accession>
<reference evidence="1 2" key="1">
    <citation type="submission" date="2017-08" db="EMBL/GenBank/DDBJ databases">
        <title>Substantial Increase in Enzyme Production by Combined Drug-Resistance Mutations in Paenibacillus agaridevorans.</title>
        <authorList>
            <person name="Tanaka Y."/>
            <person name="Funane K."/>
            <person name="Hosaka T."/>
            <person name="Shiwa Y."/>
            <person name="Fujita N."/>
            <person name="Miyazaki T."/>
            <person name="Yoshikawa H."/>
            <person name="Murakami K."/>
            <person name="Kasahara K."/>
            <person name="Inaoka T."/>
            <person name="Hiraga Y."/>
            <person name="Ochi K."/>
        </authorList>
    </citation>
    <scope>NUCLEOTIDE SEQUENCE [LARGE SCALE GENOMIC DNA]</scope>
    <source>
        <strain evidence="1 2">T-3040</strain>
    </source>
</reference>
<dbReference type="InterPro" id="IPR011748">
    <property type="entry name" value="Unchr_phage_tail-like"/>
</dbReference>
<keyword evidence="2" id="KW-1185">Reference proteome</keyword>
<comment type="caution">
    <text evidence="1">The sequence shown here is derived from an EMBL/GenBank/DDBJ whole genome shotgun (WGS) entry which is preliminary data.</text>
</comment>
<dbReference type="Pfam" id="PF09684">
    <property type="entry name" value="Tail_P2_I"/>
    <property type="match status" value="1"/>
</dbReference>
<dbReference type="Proteomes" id="UP000245202">
    <property type="component" value="Unassembled WGS sequence"/>
</dbReference>
<dbReference type="InterPro" id="IPR006521">
    <property type="entry name" value="Tail_protein_I"/>
</dbReference>
<dbReference type="SUPFAM" id="SSF63825">
    <property type="entry name" value="YWTD domain"/>
    <property type="match status" value="1"/>
</dbReference>
<evidence type="ECO:0008006" key="3">
    <source>
        <dbReference type="Google" id="ProtNLM"/>
    </source>
</evidence>
<dbReference type="RefSeq" id="WP_108992004.1">
    <property type="nucleotide sequence ID" value="NZ_BDQX01000054.1"/>
</dbReference>
<gene>
    <name evidence="1" type="ORF">PAT3040_01393</name>
</gene>
<name>A0A2R5EJR3_9BACL</name>
<dbReference type="EMBL" id="BDQX01000054">
    <property type="protein sequence ID" value="GBG06852.1"/>
    <property type="molecule type" value="Genomic_DNA"/>
</dbReference>
<sequence length="685" mass="76608">MKGTAYNLENGMAGLGIRRDKRYGIAGTLRLDALEGLSAVKDMAVGEHERIYLLDDRADLWSYDWRIGDHKRLFPQGHGLFGEDARIAASGPFLFAADPGGDCSLSAFHTGNGQTMWSRQGERIEDAVFHPLAIGADANHVYVLSPLDTDTGGDEPAVPEGGKLSILVFTHGGMLVDVIANPSLRQPVRAKLKHLRGAYYLAVKPDGGLAVLDTIFATVTIVEQGGAASVESLPTRTYAGLACDRSGMMYVGDARGLAGDDEDDRFIVTLGARGEVNGAVTSYRGRAAVLLADASDRLYVLGNSDDTTITMLHLQPQTLAMSETGVPEGVWLSSGFDSTESGTVWHKLTADAFVPGGTQLHLSYFCLDDERAVIAGAYRSVDDWINDPFIPYKEKLEGLAPFWSPPIPNPKDALFMEAQGRYMWLKLEWIGNERHTPMVEKLRLYFPRETYLEYLPAVYQEDEESRDFLERYLSIFGTAFIELEEEIGDLSRYIDPYRAKGEHLRWLATWIGLETDDYWTDEQVRSFILAAPELYRYRGTKRGISAVIEMYTGVEPIIVEQFQTKIMRDHAELRSLTDALYDDNPYSFTVLLRPEQALGEKQLVVIEGLLEEQKPAYTETKLVQLQPWMYLDLHTYLGINTVLTEPSLLMLGPERSMPNDTLIVEMGMEKRMDVHTRLELDSELE</sequence>